<keyword evidence="3" id="KW-1185">Reference proteome</keyword>
<dbReference type="EMBL" id="BAAAEJ010000007">
    <property type="protein sequence ID" value="GAA0389079.1"/>
    <property type="molecule type" value="Genomic_DNA"/>
</dbReference>
<dbReference type="Proteomes" id="UP001500791">
    <property type="component" value="Unassembled WGS sequence"/>
</dbReference>
<evidence type="ECO:0000313" key="3">
    <source>
        <dbReference type="Proteomes" id="UP001500791"/>
    </source>
</evidence>
<evidence type="ECO:0000313" key="2">
    <source>
        <dbReference type="EMBL" id="GAA0389079.1"/>
    </source>
</evidence>
<sequence length="148" mass="17575">MSLVLTSLPQPSRRPASKNRMRRLAMMTLGVFIILVGIIISPLPGPGGIPVITLGLIVVLRHSYWAKRQFIKAQRAKPKWVYPFRRLMRKNPEIAPVFWQQALRVEKMVVRSKRHRALPRMRRRIRCMYRRAMRNRTRGLRTARKRHF</sequence>
<keyword evidence="1" id="KW-1133">Transmembrane helix</keyword>
<reference evidence="3" key="1">
    <citation type="journal article" date="2019" name="Int. J. Syst. Evol. Microbiol.">
        <title>The Global Catalogue of Microorganisms (GCM) 10K type strain sequencing project: providing services to taxonomists for standard genome sequencing and annotation.</title>
        <authorList>
            <consortium name="The Broad Institute Genomics Platform"/>
            <consortium name="The Broad Institute Genome Sequencing Center for Infectious Disease"/>
            <person name="Wu L."/>
            <person name="Ma J."/>
        </authorList>
    </citation>
    <scope>NUCLEOTIDE SEQUENCE [LARGE SCALE GENOMIC DNA]</scope>
    <source>
        <strain evidence="3">JCM 13476</strain>
    </source>
</reference>
<keyword evidence="1" id="KW-0812">Transmembrane</keyword>
<dbReference type="InterPro" id="IPR019099">
    <property type="entry name" value="Uncharacterised_PGPGW_TM"/>
</dbReference>
<feature type="transmembrane region" description="Helical" evidence="1">
    <location>
        <begin position="47"/>
        <end position="65"/>
    </location>
</feature>
<evidence type="ECO:0000256" key="1">
    <source>
        <dbReference type="SAM" id="Phobius"/>
    </source>
</evidence>
<dbReference type="Pfam" id="PF09656">
    <property type="entry name" value="PGPGW"/>
    <property type="match status" value="1"/>
</dbReference>
<comment type="caution">
    <text evidence="2">The sequence shown here is derived from an EMBL/GenBank/DDBJ whole genome shotgun (WGS) entry which is preliminary data.</text>
</comment>
<keyword evidence="1" id="KW-0472">Membrane</keyword>
<accession>A0ABP3I469</accession>
<organism evidence="2 3">
    <name type="scientific">Brevundimonas terrae</name>
    <dbReference type="NCBI Taxonomy" id="363631"/>
    <lineage>
        <taxon>Bacteria</taxon>
        <taxon>Pseudomonadati</taxon>
        <taxon>Pseudomonadota</taxon>
        <taxon>Alphaproteobacteria</taxon>
        <taxon>Caulobacterales</taxon>
        <taxon>Caulobacteraceae</taxon>
        <taxon>Brevundimonas</taxon>
    </lineage>
</organism>
<dbReference type="RefSeq" id="WP_341771087.1">
    <property type="nucleotide sequence ID" value="NZ_BAAAEJ010000007.1"/>
</dbReference>
<gene>
    <name evidence="2" type="ORF">GCM10009093_14660</name>
</gene>
<evidence type="ECO:0008006" key="4">
    <source>
        <dbReference type="Google" id="ProtNLM"/>
    </source>
</evidence>
<feature type="transmembrane region" description="Helical" evidence="1">
    <location>
        <begin position="21"/>
        <end position="41"/>
    </location>
</feature>
<proteinExistence type="predicted"/>
<name>A0ABP3I469_9CAUL</name>
<protein>
    <recommendedName>
        <fullName evidence="4">Transmembrane protein (PGPGW)</fullName>
    </recommendedName>
</protein>